<sequence length="490" mass="54744">MLLLRLLAQYPVRCGKRYIRRLGSVPFQDDLDPLEDEAFGLEDFKHYEPTEQTRKQLKNIETAVSASDSVQEHVQPSGHRDLEAISKIRSPLAVVSKLSNPFLNLAIEDYIYNNMPFKNTQDKKATFNRLMFYVNSPCVVIGKNQNPWKEVNLPLLTSLRIPLVRRKSGGGTVVHDNGNVNFSFMTSKHQFDRFTFANVVVDSVNADKDSSAVKLKVNERGDIVTDVDSLKVSGSAYKVSKGKSYHHGTMLLNSRLDILGQLLHRDEEKLGVVDAMNSISSVKSKVANIGLSNETFIEIVTKGFGNMVTRDEELLENPKGPAESKKEVSEEEPSEIDSFNEMFNLSDFAQSSSTPVSTLSIPTFVIDSNVTLPQSIIDEAESLKKWGWIYGNTPKFAHTLTNEKFKFSIKFNVDKNAVIEGFELAFPEDDTGILSKEKIQSSFEYLDQVIQQGKDQAVGERLKYTGSGVAGFIINDMISDWIGESIDGTS</sequence>
<dbReference type="PANTHER" id="PTHR12561:SF3">
    <property type="entry name" value="LIPOYLTRANSFERASE 1, MITOCHONDRIAL"/>
    <property type="match status" value="1"/>
</dbReference>
<evidence type="ECO:0000256" key="2">
    <source>
        <dbReference type="ARBA" id="ARBA00005085"/>
    </source>
</evidence>
<dbReference type="AlphaFoldDB" id="A0A9P0VZ57"/>
<comment type="similarity">
    <text evidence="3">Belongs to the LplA family.</text>
</comment>
<dbReference type="EMBL" id="CAKXYY010000017">
    <property type="protein sequence ID" value="CAH2354527.1"/>
    <property type="molecule type" value="Genomic_DNA"/>
</dbReference>
<gene>
    <name evidence="7" type="ORF">CLIB1423_17S01156</name>
</gene>
<evidence type="ECO:0000256" key="5">
    <source>
        <dbReference type="SAM" id="MobiDB-lite"/>
    </source>
</evidence>
<dbReference type="InterPro" id="IPR045864">
    <property type="entry name" value="aa-tRNA-synth_II/BPL/LPL"/>
</dbReference>
<dbReference type="GO" id="GO:0016874">
    <property type="term" value="F:ligase activity"/>
    <property type="evidence" value="ECO:0007669"/>
    <property type="project" value="UniProtKB-KW"/>
</dbReference>
<evidence type="ECO:0000256" key="3">
    <source>
        <dbReference type="ARBA" id="ARBA00008242"/>
    </source>
</evidence>
<keyword evidence="7" id="KW-0436">Ligase</keyword>
<organism evidence="7 8">
    <name type="scientific">[Candida] railenensis</name>
    <dbReference type="NCBI Taxonomy" id="45579"/>
    <lineage>
        <taxon>Eukaryota</taxon>
        <taxon>Fungi</taxon>
        <taxon>Dikarya</taxon>
        <taxon>Ascomycota</taxon>
        <taxon>Saccharomycotina</taxon>
        <taxon>Pichiomycetes</taxon>
        <taxon>Debaryomycetaceae</taxon>
        <taxon>Kurtzmaniella</taxon>
    </lineage>
</organism>
<dbReference type="OrthoDB" id="201621at2759"/>
<protein>
    <recommendedName>
        <fullName evidence="4">Putative lipoate-protein ligase A</fullName>
    </recommendedName>
</protein>
<dbReference type="GO" id="GO:0009249">
    <property type="term" value="P:protein lipoylation"/>
    <property type="evidence" value="ECO:0007669"/>
    <property type="project" value="InterPro"/>
</dbReference>
<comment type="caution">
    <text evidence="7">The sequence shown here is derived from an EMBL/GenBank/DDBJ whole genome shotgun (WGS) entry which is preliminary data.</text>
</comment>
<comment type="function">
    <text evidence="1">Catalyzes both the ATP-dependent activation of exogenously supplied lipoate to lipoyl-AMP and the transfer of the activated lipoyl onto the lipoyl domains of lipoate-dependent enzymes.</text>
</comment>
<proteinExistence type="inferred from homology"/>
<dbReference type="Proteomes" id="UP000837801">
    <property type="component" value="Unassembled WGS sequence"/>
</dbReference>
<feature type="domain" description="BPL/LPL catalytic" evidence="6">
    <location>
        <begin position="124"/>
        <end position="308"/>
    </location>
</feature>
<comment type="pathway">
    <text evidence="2">Protein modification; protein lipoylation via exogenous pathway; protein N(6)-(lipoyl)lysine from lipoate: step 2/2.</text>
</comment>
<feature type="region of interest" description="Disordered" evidence="5">
    <location>
        <begin position="314"/>
        <end position="333"/>
    </location>
</feature>
<dbReference type="Pfam" id="PF21948">
    <property type="entry name" value="LplA-B_cat"/>
    <property type="match status" value="1"/>
</dbReference>
<evidence type="ECO:0000259" key="6">
    <source>
        <dbReference type="PROSITE" id="PS51733"/>
    </source>
</evidence>
<dbReference type="InterPro" id="IPR004143">
    <property type="entry name" value="BPL_LPL_catalytic"/>
</dbReference>
<evidence type="ECO:0000256" key="1">
    <source>
        <dbReference type="ARBA" id="ARBA00003253"/>
    </source>
</evidence>
<dbReference type="GO" id="GO:0005739">
    <property type="term" value="C:mitochondrion"/>
    <property type="evidence" value="ECO:0007669"/>
    <property type="project" value="TreeGrafter"/>
</dbReference>
<dbReference type="Gene3D" id="3.30.930.10">
    <property type="entry name" value="Bira Bifunctional Protein, Domain 2"/>
    <property type="match status" value="1"/>
</dbReference>
<evidence type="ECO:0000313" key="8">
    <source>
        <dbReference type="Proteomes" id="UP000837801"/>
    </source>
</evidence>
<reference evidence="7" key="1">
    <citation type="submission" date="2022-03" db="EMBL/GenBank/DDBJ databases">
        <authorList>
            <person name="Legras J.-L."/>
            <person name="Devillers H."/>
            <person name="Grondin C."/>
        </authorList>
    </citation>
    <scope>NUCLEOTIDE SEQUENCE</scope>
    <source>
        <strain evidence="7">CLIB 1423</strain>
    </source>
</reference>
<evidence type="ECO:0000313" key="7">
    <source>
        <dbReference type="EMBL" id="CAH2354527.1"/>
    </source>
</evidence>
<name>A0A9P0VZ57_9ASCO</name>
<dbReference type="PROSITE" id="PS51733">
    <property type="entry name" value="BPL_LPL_CATALYTIC"/>
    <property type="match status" value="1"/>
</dbReference>
<dbReference type="SUPFAM" id="SSF55681">
    <property type="entry name" value="Class II aaRS and biotin synthetases"/>
    <property type="match status" value="1"/>
</dbReference>
<dbReference type="PANTHER" id="PTHR12561">
    <property type="entry name" value="LIPOATE-PROTEIN LIGASE"/>
    <property type="match status" value="1"/>
</dbReference>
<dbReference type="CDD" id="cd16443">
    <property type="entry name" value="LplA"/>
    <property type="match status" value="1"/>
</dbReference>
<accession>A0A9P0VZ57</accession>
<evidence type="ECO:0000256" key="4">
    <source>
        <dbReference type="ARBA" id="ARBA00015925"/>
    </source>
</evidence>
<dbReference type="InterPro" id="IPR004562">
    <property type="entry name" value="LipoylTrfase_LipoateP_Ligase"/>
</dbReference>
<dbReference type="GO" id="GO:0017118">
    <property type="term" value="F:lipoyltransferase activity"/>
    <property type="evidence" value="ECO:0007669"/>
    <property type="project" value="TreeGrafter"/>
</dbReference>
<keyword evidence="8" id="KW-1185">Reference proteome</keyword>